<sequence>MQSVGAQIIELNKLSTGRFYHSEEIKDNKNNIKGYFLLFESDKIQKEKFLLEYIVLDENLTKVTNGFIEEMKYSSFLLKSDRITFDITLFNNKLLIELNDDTENGKFFRRYRTLDLSNNKMSDIFIFRNGKVEVKPEFDRKLKNFDANQTDEIIGINEVGLIAIKEDKDQTGKEKSLFCLDDNFNNKWKTTYETSKNDHGFKELKFLNASKEYVLFSNHYTKSGYYKPVNSVLCFNNATGKQNFEYLFSNQDKYTYKVVDSYMQNDELTLLGNYSKRSDYGFIRDEENLGIFKIKLSLENGKKLEEKFLNWTELSPKVDIDKYGEIKKEGNIFVHDLIQLSNGKIIAVCEAFKRKPVTTNNIYFLEISAKFTFDKILIAEKFRNKFPGTEAPSRVIKEAGGFDYMDFQDLDDDEFLFYFSDNEKNSKNRNQNTKFGIVSYSNNEFIKKQLDLKTNTSKIFAFPGKKGYMMLIEFFDSNKKSSEIRLEKVNM</sequence>
<protein>
    <submittedName>
        <fullName evidence="1">Uncharacterized protein</fullName>
    </submittedName>
</protein>
<accession>A0ABP8ZMA8</accession>
<keyword evidence="2" id="KW-1185">Reference proteome</keyword>
<comment type="caution">
    <text evidence="1">The sequence shown here is derived from an EMBL/GenBank/DDBJ whole genome shotgun (WGS) entry which is preliminary data.</text>
</comment>
<evidence type="ECO:0000313" key="1">
    <source>
        <dbReference type="EMBL" id="GAA4760251.1"/>
    </source>
</evidence>
<evidence type="ECO:0000313" key="2">
    <source>
        <dbReference type="Proteomes" id="UP001500141"/>
    </source>
</evidence>
<dbReference type="Pfam" id="PF20559">
    <property type="entry name" value="DUF6770"/>
    <property type="match status" value="2"/>
</dbReference>
<dbReference type="Proteomes" id="UP001500141">
    <property type="component" value="Unassembled WGS sequence"/>
</dbReference>
<gene>
    <name evidence="1" type="ORF">GCM10023230_06340</name>
</gene>
<dbReference type="InterPro" id="IPR046661">
    <property type="entry name" value="DUF6770"/>
</dbReference>
<reference evidence="2" key="1">
    <citation type="journal article" date="2019" name="Int. J. Syst. Evol. Microbiol.">
        <title>The Global Catalogue of Microorganisms (GCM) 10K type strain sequencing project: providing services to taxonomists for standard genome sequencing and annotation.</title>
        <authorList>
            <consortium name="The Broad Institute Genomics Platform"/>
            <consortium name="The Broad Institute Genome Sequencing Center for Infectious Disease"/>
            <person name="Wu L."/>
            <person name="Ma J."/>
        </authorList>
    </citation>
    <scope>NUCLEOTIDE SEQUENCE [LARGE SCALE GENOMIC DNA]</scope>
    <source>
        <strain evidence="2">JCM 18198</strain>
    </source>
</reference>
<proteinExistence type="predicted"/>
<organism evidence="1 2">
    <name type="scientific">Flavobacterium hankyongi</name>
    <dbReference type="NCBI Taxonomy" id="1176532"/>
    <lineage>
        <taxon>Bacteria</taxon>
        <taxon>Pseudomonadati</taxon>
        <taxon>Bacteroidota</taxon>
        <taxon>Flavobacteriia</taxon>
        <taxon>Flavobacteriales</taxon>
        <taxon>Flavobacteriaceae</taxon>
        <taxon>Flavobacterium</taxon>
    </lineage>
</organism>
<name>A0ABP8ZMA8_9FLAO</name>
<dbReference type="EMBL" id="BAABIP010000007">
    <property type="protein sequence ID" value="GAA4760251.1"/>
    <property type="molecule type" value="Genomic_DNA"/>
</dbReference>